<protein>
    <recommendedName>
        <fullName evidence="4">DUF3309 domain-containing protein</fullName>
    </recommendedName>
</protein>
<keyword evidence="3" id="KW-1185">Reference proteome</keyword>
<keyword evidence="1" id="KW-1133">Transmembrane helix</keyword>
<dbReference type="InterPro" id="IPR021738">
    <property type="entry name" value="DUF3309"/>
</dbReference>
<dbReference type="Proteomes" id="UP000051936">
    <property type="component" value="Unassembled WGS sequence"/>
</dbReference>
<feature type="transmembrane region" description="Helical" evidence="1">
    <location>
        <begin position="35"/>
        <end position="54"/>
    </location>
</feature>
<evidence type="ECO:0000313" key="2">
    <source>
        <dbReference type="EMBL" id="KRQ01994.1"/>
    </source>
</evidence>
<name>A0A0R3CWT9_9BRAD</name>
<sequence>MRAAGFPDGTRRRDVLFSSSGAADACIPAAAREDAMTLGTILIILVIIYLLGGWSGRIGGYGYGMGHSGMGIGGVVLVVLLVLLLLGKL</sequence>
<dbReference type="EMBL" id="LJYG01000111">
    <property type="protein sequence ID" value="KRQ01994.1"/>
    <property type="molecule type" value="Genomic_DNA"/>
</dbReference>
<reference evidence="2 3" key="1">
    <citation type="submission" date="2015-09" db="EMBL/GenBank/DDBJ databases">
        <title>Draft Genome Sequence of Bradyrhizobium manausense Strain BR 3351T, a Novel Symbiotic Nitrogen-Fixing Alphaproteobacterium Isolated from Brazilian Amazon Rain Forest.</title>
        <authorList>
            <person name="De Araujo J.L."/>
            <person name="Zilli J.E."/>
        </authorList>
    </citation>
    <scope>NUCLEOTIDE SEQUENCE [LARGE SCALE GENOMIC DNA]</scope>
    <source>
        <strain evidence="2 3">BR3351</strain>
    </source>
</reference>
<keyword evidence="1" id="KW-0812">Transmembrane</keyword>
<dbReference type="STRING" id="989370.AOQ71_35955"/>
<evidence type="ECO:0000256" key="1">
    <source>
        <dbReference type="SAM" id="Phobius"/>
    </source>
</evidence>
<organism evidence="2 3">
    <name type="scientific">Bradyrhizobium manausense</name>
    <dbReference type="NCBI Taxonomy" id="989370"/>
    <lineage>
        <taxon>Bacteria</taxon>
        <taxon>Pseudomonadati</taxon>
        <taxon>Pseudomonadota</taxon>
        <taxon>Alphaproteobacteria</taxon>
        <taxon>Hyphomicrobiales</taxon>
        <taxon>Nitrobacteraceae</taxon>
        <taxon>Bradyrhizobium</taxon>
    </lineage>
</organism>
<dbReference type="AlphaFoldDB" id="A0A0R3CWT9"/>
<evidence type="ECO:0008006" key="4">
    <source>
        <dbReference type="Google" id="ProtNLM"/>
    </source>
</evidence>
<dbReference type="Pfam" id="PF11752">
    <property type="entry name" value="DUF3309"/>
    <property type="match status" value="1"/>
</dbReference>
<evidence type="ECO:0000313" key="3">
    <source>
        <dbReference type="Proteomes" id="UP000051936"/>
    </source>
</evidence>
<proteinExistence type="predicted"/>
<accession>A0A0R3CWT9</accession>
<comment type="caution">
    <text evidence="2">The sequence shown here is derived from an EMBL/GenBank/DDBJ whole genome shotgun (WGS) entry which is preliminary data.</text>
</comment>
<feature type="transmembrane region" description="Helical" evidence="1">
    <location>
        <begin position="66"/>
        <end position="86"/>
    </location>
</feature>
<gene>
    <name evidence="2" type="ORF">AOQ71_35955</name>
</gene>
<keyword evidence="1" id="KW-0472">Membrane</keyword>